<feature type="compositionally biased region" description="Basic and acidic residues" evidence="4">
    <location>
        <begin position="736"/>
        <end position="753"/>
    </location>
</feature>
<dbReference type="AlphaFoldDB" id="A0A4E9DUI8"/>
<feature type="compositionally biased region" description="Polar residues" evidence="4">
    <location>
        <begin position="68"/>
        <end position="79"/>
    </location>
</feature>
<sequence>MSAASQPPPSNLPYGGGSDTTSIWATNHNSLPSRGMMISLGYPVKEGHVCLLSILDNVDRSNDLFNTRNASNNTGIWHTSSNSQSHSSSPNNRTNGTDELRHLTHPFSQMGMPDSSTSTGYTRFNSTGNSEDMMNSTGFGYAAGSAGSVSRPEPSFGVSHNPSSSIHSQSGMRYQQSLMSQQTYNQHAFSLNNAQGLDNQSLLSSVGRTPLNPASQAWNQNITNHASSSSLGGNSANILALYPTTSRMDQGNSYNDFLSPLGSRESIPRPLENESERRMPSQHQYPPYHPRPNTTALQTAYLNPALSMPSSNAPMQFFYQQSNFVNSGVNAHGNHNQSASTLDPWCRDFIASLKSDKKQHLTLDMVFGHVVLACGTQDISRFIQNKLQQAKSEDKQAMFNEIGSDMINLMKDLYGNYVCQKLIENGSMAQKMHVIQAVKGHIVQLSLNVYGCRVFQKIVDCCPPSHIVGILDEIHSYDVIKSLSQDECGNHVIQKLVQTMPPKDVKFITVACQEHARELSANSFSCRILQRVLEYAEEDDRKKLVESLILMMDKLVTDQWGNYVAGHIIEHRGPEDRDRFFEHVMSRLFELCHHKLGSHVVEKCIKFGTPEQRTQIRKQLSPDDDTEDRLENTLKDQFGNYVVASLLKHLEWGSQERIQLKRAILTCVDSIKATSPNRTFPALDKVLVEDKRREAIESRLQVEVDSAAPTPALTNETNSPQSDSLPSAGTSAIEVHPTDGKNTEANPRVRDDDAWALANGQR</sequence>
<dbReference type="Proteomes" id="UP000746612">
    <property type="component" value="Unassembled WGS sequence"/>
</dbReference>
<dbReference type="PANTHER" id="PTHR12537:SF12">
    <property type="entry name" value="MATERNAL PROTEIN PUMILIO"/>
    <property type="match status" value="1"/>
</dbReference>
<dbReference type="InterPro" id="IPR011989">
    <property type="entry name" value="ARM-like"/>
</dbReference>
<dbReference type="CDD" id="cd07920">
    <property type="entry name" value="Pumilio"/>
    <property type="match status" value="1"/>
</dbReference>
<feature type="repeat" description="Pumilio" evidence="3">
    <location>
        <begin position="583"/>
        <end position="618"/>
    </location>
</feature>
<reference evidence="6" key="2">
    <citation type="submission" date="2021-03" db="EMBL/GenBank/DDBJ databases">
        <authorList>
            <person name="Alouane T."/>
            <person name="Langin T."/>
            <person name="Bonhomme L."/>
        </authorList>
    </citation>
    <scope>NUCLEOTIDE SEQUENCE</scope>
    <source>
        <strain evidence="6">MDC_Fg202</strain>
    </source>
</reference>
<dbReference type="GO" id="GO:0005737">
    <property type="term" value="C:cytoplasm"/>
    <property type="evidence" value="ECO:0007669"/>
    <property type="project" value="TreeGrafter"/>
</dbReference>
<organism evidence="7">
    <name type="scientific">Gibberella zeae</name>
    <name type="common">Wheat head blight fungus</name>
    <name type="synonym">Fusarium graminearum</name>
    <dbReference type="NCBI Taxonomy" id="5518"/>
    <lineage>
        <taxon>Eukaryota</taxon>
        <taxon>Fungi</taxon>
        <taxon>Dikarya</taxon>
        <taxon>Ascomycota</taxon>
        <taxon>Pezizomycotina</taxon>
        <taxon>Sordariomycetes</taxon>
        <taxon>Hypocreomycetidae</taxon>
        <taxon>Hypocreales</taxon>
        <taxon>Nectriaceae</taxon>
        <taxon>Fusarium</taxon>
    </lineage>
</organism>
<protein>
    <recommendedName>
        <fullName evidence="5">PUM-HD domain-containing protein</fullName>
    </recommendedName>
</protein>
<feature type="compositionally biased region" description="Polar residues" evidence="4">
    <location>
        <begin position="114"/>
        <end position="129"/>
    </location>
</feature>
<gene>
    <name evidence="7" type="ORF">FUG_LOCUS103912</name>
    <name evidence="6" type="ORF">MDCFG202_LOCUS409324</name>
</gene>
<evidence type="ECO:0000256" key="2">
    <source>
        <dbReference type="ARBA" id="ARBA00024893"/>
    </source>
</evidence>
<dbReference type="SUPFAM" id="SSF48371">
    <property type="entry name" value="ARM repeat"/>
    <property type="match status" value="1"/>
</dbReference>
<comment type="function">
    <text evidence="2">RNA-binding nucleolar protein required for pre-rRNA processing. Involved in production of 18S rRNA and assembly of small ribosomal subunit.</text>
</comment>
<feature type="region of interest" description="Disordered" evidence="4">
    <location>
        <begin position="703"/>
        <end position="762"/>
    </location>
</feature>
<feature type="region of interest" description="Disordered" evidence="4">
    <location>
        <begin position="249"/>
        <end position="291"/>
    </location>
</feature>
<dbReference type="PANTHER" id="PTHR12537">
    <property type="entry name" value="RNA BINDING PROTEIN PUMILIO-RELATED"/>
    <property type="match status" value="1"/>
</dbReference>
<dbReference type="InterPro" id="IPR001313">
    <property type="entry name" value="Pumilio_RNA-bd_rpt"/>
</dbReference>
<accession>A0A4E9DUI8</accession>
<feature type="repeat" description="Pumilio" evidence="3">
    <location>
        <begin position="547"/>
        <end position="582"/>
    </location>
</feature>
<evidence type="ECO:0000256" key="4">
    <source>
        <dbReference type="SAM" id="MobiDB-lite"/>
    </source>
</evidence>
<dbReference type="Gene3D" id="1.25.10.10">
    <property type="entry name" value="Leucine-rich Repeat Variant"/>
    <property type="match status" value="1"/>
</dbReference>
<dbReference type="SMART" id="SM00025">
    <property type="entry name" value="Pumilio"/>
    <property type="match status" value="8"/>
</dbReference>
<dbReference type="InterPro" id="IPR033133">
    <property type="entry name" value="PUM-HD"/>
</dbReference>
<dbReference type="InterPro" id="IPR033712">
    <property type="entry name" value="Pumilio_RNA-bd"/>
</dbReference>
<dbReference type="Pfam" id="PF00806">
    <property type="entry name" value="PUF"/>
    <property type="match status" value="7"/>
</dbReference>
<feature type="compositionally biased region" description="Polar residues" evidence="4">
    <location>
        <begin position="712"/>
        <end position="730"/>
    </location>
</feature>
<evidence type="ECO:0000256" key="1">
    <source>
        <dbReference type="ARBA" id="ARBA00022737"/>
    </source>
</evidence>
<reference evidence="7" key="1">
    <citation type="submission" date="2019-04" db="EMBL/GenBank/DDBJ databases">
        <authorList>
            <person name="Melise S."/>
            <person name="Noan J."/>
            <person name="Okalmin O."/>
        </authorList>
    </citation>
    <scope>NUCLEOTIDE SEQUENCE</scope>
    <source>
        <strain evidence="7">FN9</strain>
    </source>
</reference>
<dbReference type="GO" id="GO:0000288">
    <property type="term" value="P:nuclear-transcribed mRNA catabolic process, deadenylation-dependent decay"/>
    <property type="evidence" value="ECO:0007669"/>
    <property type="project" value="TreeGrafter"/>
</dbReference>
<feature type="compositionally biased region" description="Low complexity" evidence="4">
    <location>
        <begin position="80"/>
        <end position="92"/>
    </location>
</feature>
<dbReference type="PROSITE" id="PS50302">
    <property type="entry name" value="PUM"/>
    <property type="match status" value="5"/>
</dbReference>
<evidence type="ECO:0000313" key="6">
    <source>
        <dbReference type="EMBL" id="CAG1996388.1"/>
    </source>
</evidence>
<proteinExistence type="predicted"/>
<evidence type="ECO:0000259" key="5">
    <source>
        <dbReference type="PROSITE" id="PS50303"/>
    </source>
</evidence>
<feature type="domain" description="PUM-HD" evidence="5">
    <location>
        <begin position="341"/>
        <end position="687"/>
    </location>
</feature>
<feature type="repeat" description="Pumilio" evidence="3">
    <location>
        <begin position="509"/>
        <end position="546"/>
    </location>
</feature>
<evidence type="ECO:0000256" key="3">
    <source>
        <dbReference type="PROSITE-ProRule" id="PRU00317"/>
    </source>
</evidence>
<dbReference type="InterPro" id="IPR016024">
    <property type="entry name" value="ARM-type_fold"/>
</dbReference>
<dbReference type="GO" id="GO:0003730">
    <property type="term" value="F:mRNA 3'-UTR binding"/>
    <property type="evidence" value="ECO:0007669"/>
    <property type="project" value="TreeGrafter"/>
</dbReference>
<dbReference type="EMBL" id="CAAKMV010000077">
    <property type="protein sequence ID" value="VIO53883.1"/>
    <property type="molecule type" value="Genomic_DNA"/>
</dbReference>
<evidence type="ECO:0000313" key="7">
    <source>
        <dbReference type="EMBL" id="VIO53883.1"/>
    </source>
</evidence>
<dbReference type="PROSITE" id="PS50303">
    <property type="entry name" value="PUM_HD"/>
    <property type="match status" value="1"/>
</dbReference>
<feature type="repeat" description="Pumilio" evidence="3">
    <location>
        <begin position="401"/>
        <end position="436"/>
    </location>
</feature>
<feature type="region of interest" description="Disordered" evidence="4">
    <location>
        <begin position="68"/>
        <end position="129"/>
    </location>
</feature>
<feature type="repeat" description="Pumilio" evidence="3">
    <location>
        <begin position="437"/>
        <end position="472"/>
    </location>
</feature>
<dbReference type="EMBL" id="CAJPIJ010000159">
    <property type="protein sequence ID" value="CAG1996388.1"/>
    <property type="molecule type" value="Genomic_DNA"/>
</dbReference>
<keyword evidence="1" id="KW-0677">Repeat</keyword>
<name>A0A4E9DUI8_GIBZA</name>